<dbReference type="EMBL" id="JBHSHC010000157">
    <property type="protein sequence ID" value="MFC4770270.1"/>
    <property type="molecule type" value="Genomic_DNA"/>
</dbReference>
<sequence>MQMMERPTLSEADRENPLLAAQIEEEEWLNKEQDEAADTSFPFFLSDQI</sequence>
<proteinExistence type="predicted"/>
<protein>
    <submittedName>
        <fullName evidence="2">Uncharacterized protein</fullName>
    </submittedName>
</protein>
<evidence type="ECO:0000313" key="3">
    <source>
        <dbReference type="Proteomes" id="UP001596002"/>
    </source>
</evidence>
<comment type="caution">
    <text evidence="2">The sequence shown here is derived from an EMBL/GenBank/DDBJ whole genome shotgun (WGS) entry which is preliminary data.</text>
</comment>
<organism evidence="2 3">
    <name type="scientific">Effusibacillus consociatus</name>
    <dbReference type="NCBI Taxonomy" id="1117041"/>
    <lineage>
        <taxon>Bacteria</taxon>
        <taxon>Bacillati</taxon>
        <taxon>Bacillota</taxon>
        <taxon>Bacilli</taxon>
        <taxon>Bacillales</taxon>
        <taxon>Alicyclobacillaceae</taxon>
        <taxon>Effusibacillus</taxon>
    </lineage>
</organism>
<feature type="region of interest" description="Disordered" evidence="1">
    <location>
        <begin position="30"/>
        <end position="49"/>
    </location>
</feature>
<evidence type="ECO:0000256" key="1">
    <source>
        <dbReference type="SAM" id="MobiDB-lite"/>
    </source>
</evidence>
<reference evidence="3" key="1">
    <citation type="journal article" date="2019" name="Int. J. Syst. Evol. Microbiol.">
        <title>The Global Catalogue of Microorganisms (GCM) 10K type strain sequencing project: providing services to taxonomists for standard genome sequencing and annotation.</title>
        <authorList>
            <consortium name="The Broad Institute Genomics Platform"/>
            <consortium name="The Broad Institute Genome Sequencing Center for Infectious Disease"/>
            <person name="Wu L."/>
            <person name="Ma J."/>
        </authorList>
    </citation>
    <scope>NUCLEOTIDE SEQUENCE [LARGE SCALE GENOMIC DNA]</scope>
    <source>
        <strain evidence="3">WYCCWR 12678</strain>
    </source>
</reference>
<keyword evidence="3" id="KW-1185">Reference proteome</keyword>
<name>A0ABV9QCC1_9BACL</name>
<gene>
    <name evidence="2" type="ORF">ACFO8Q_23620</name>
</gene>
<evidence type="ECO:0000313" key="2">
    <source>
        <dbReference type="EMBL" id="MFC4770270.1"/>
    </source>
</evidence>
<dbReference type="Proteomes" id="UP001596002">
    <property type="component" value="Unassembled WGS sequence"/>
</dbReference>
<accession>A0ABV9QCC1</accession>